<dbReference type="AlphaFoldDB" id="N9VDB9"/>
<comment type="caution">
    <text evidence="5">The sequence shown here is derived from an EMBL/GenBank/DDBJ whole genome shotgun (WGS) entry which is preliminary data.</text>
</comment>
<gene>
    <name evidence="5" type="ORF">HMPREF1094_00855</name>
</gene>
<dbReference type="GO" id="GO:0006270">
    <property type="term" value="P:DNA replication initiation"/>
    <property type="evidence" value="ECO:0007669"/>
    <property type="project" value="TreeGrafter"/>
</dbReference>
<evidence type="ECO:0000256" key="3">
    <source>
        <dbReference type="ARBA" id="ARBA00023125"/>
    </source>
</evidence>
<sequence>MKLAHVFIEHSTMHLDRTFSYGCDGFTVCRGMRVVVPFGAKEIVGFVERVEEISTQEAAAYDFEIKRIIRVLDEEPLLNEELFELANMMAKRYIVPRIACFQCILPAKLKPRSTAKCRKLETWVRYEKDIASLTKKQQVVLEAMKEAKEMLRTTYYQMYKSVGKKLISLGCVTVFEREAQAVLGCEEPSGPVFDLNAQQQHAVDAVLHHSAMVTLLHGNRR</sequence>
<keyword evidence="2" id="KW-0067">ATP-binding</keyword>
<dbReference type="eggNOG" id="COG1198">
    <property type="taxonomic scope" value="Bacteria"/>
</dbReference>
<keyword evidence="1" id="KW-0547">Nucleotide-binding</keyword>
<dbReference type="InterPro" id="IPR042115">
    <property type="entry name" value="PriA_3primeBD_sf"/>
</dbReference>
<dbReference type="RefSeq" id="WP_002606554.1">
    <property type="nucleotide sequence ID" value="NZ_KB850943.1"/>
</dbReference>
<dbReference type="InterPro" id="IPR041222">
    <property type="entry name" value="PriA_3primeBD"/>
</dbReference>
<evidence type="ECO:0000256" key="1">
    <source>
        <dbReference type="ARBA" id="ARBA00022741"/>
    </source>
</evidence>
<dbReference type="PANTHER" id="PTHR30580:SF1">
    <property type="entry name" value="COMF OPERON PROTEIN 1"/>
    <property type="match status" value="1"/>
</dbReference>
<dbReference type="Proteomes" id="UP000013051">
    <property type="component" value="Unassembled WGS sequence"/>
</dbReference>
<accession>N9VDB9</accession>
<reference evidence="5 6" key="1">
    <citation type="submission" date="2013-01" db="EMBL/GenBank/DDBJ databases">
        <title>The Genome Sequence of Clostridium innocuum 2959.</title>
        <authorList>
            <consortium name="The Broad Institute Genome Sequencing Platform"/>
            <person name="Earl A."/>
            <person name="Ward D."/>
            <person name="Feldgarden M."/>
            <person name="Gevers D."/>
            <person name="Courvalin P."/>
            <person name="Lambert T."/>
            <person name="Walker B."/>
            <person name="Young S.K."/>
            <person name="Zeng Q."/>
            <person name="Gargeya S."/>
            <person name="Fitzgerald M."/>
            <person name="Haas B."/>
            <person name="Abouelleil A."/>
            <person name="Alvarado L."/>
            <person name="Arachchi H.M."/>
            <person name="Berlin A.M."/>
            <person name="Chapman S.B."/>
            <person name="Dewar J."/>
            <person name="Goldberg J."/>
            <person name="Griggs A."/>
            <person name="Gujja S."/>
            <person name="Hansen M."/>
            <person name="Howarth C."/>
            <person name="Imamovic A."/>
            <person name="Larimer J."/>
            <person name="McCowan C."/>
            <person name="Murphy C."/>
            <person name="Neiman D."/>
            <person name="Pearson M."/>
            <person name="Priest M."/>
            <person name="Roberts A."/>
            <person name="Saif S."/>
            <person name="Shea T."/>
            <person name="Sisk P."/>
            <person name="Sykes S."/>
            <person name="Wortman J."/>
            <person name="Nusbaum C."/>
            <person name="Birren B."/>
        </authorList>
    </citation>
    <scope>NUCLEOTIDE SEQUENCE [LARGE SCALE GENOMIC DNA]</scope>
    <source>
        <strain evidence="5 6">2959</strain>
    </source>
</reference>
<keyword evidence="3" id="KW-0238">DNA-binding</keyword>
<feature type="domain" description="Primosomal protein N' 3' DNA-binding" evidence="4">
    <location>
        <begin position="13"/>
        <end position="106"/>
    </location>
</feature>
<proteinExistence type="predicted"/>
<dbReference type="GO" id="GO:0043138">
    <property type="term" value="F:3'-5' DNA helicase activity"/>
    <property type="evidence" value="ECO:0007669"/>
    <property type="project" value="TreeGrafter"/>
</dbReference>
<dbReference type="Pfam" id="PF17764">
    <property type="entry name" value="PriA_3primeBD"/>
    <property type="match status" value="1"/>
</dbReference>
<dbReference type="EMBL" id="AGYV01000001">
    <property type="protein sequence ID" value="ENY88404.1"/>
    <property type="molecule type" value="Genomic_DNA"/>
</dbReference>
<dbReference type="GO" id="GO:0005524">
    <property type="term" value="F:ATP binding"/>
    <property type="evidence" value="ECO:0007669"/>
    <property type="project" value="UniProtKB-KW"/>
</dbReference>
<dbReference type="PANTHER" id="PTHR30580">
    <property type="entry name" value="PRIMOSOMAL PROTEIN N"/>
    <property type="match status" value="1"/>
</dbReference>
<dbReference type="GO" id="GO:0006310">
    <property type="term" value="P:DNA recombination"/>
    <property type="evidence" value="ECO:0007669"/>
    <property type="project" value="TreeGrafter"/>
</dbReference>
<dbReference type="GO" id="GO:0003677">
    <property type="term" value="F:DNA binding"/>
    <property type="evidence" value="ECO:0007669"/>
    <property type="project" value="UniProtKB-KW"/>
</dbReference>
<protein>
    <recommendedName>
        <fullName evidence="4">Primosomal protein N' 3' DNA-binding domain-containing protein</fullName>
    </recommendedName>
</protein>
<evidence type="ECO:0000259" key="4">
    <source>
        <dbReference type="Pfam" id="PF17764"/>
    </source>
</evidence>
<dbReference type="GO" id="GO:0006302">
    <property type="term" value="P:double-strand break repair"/>
    <property type="evidence" value="ECO:0007669"/>
    <property type="project" value="TreeGrafter"/>
</dbReference>
<dbReference type="PATRIC" id="fig|999413.4.peg.892"/>
<keyword evidence="6" id="KW-1185">Reference proteome</keyword>
<evidence type="ECO:0000313" key="5">
    <source>
        <dbReference type="EMBL" id="ENY88404.1"/>
    </source>
</evidence>
<dbReference type="HOGENOM" id="CLU_1248844_0_0_9"/>
<name>N9VDB9_CLOIN</name>
<evidence type="ECO:0000256" key="2">
    <source>
        <dbReference type="ARBA" id="ARBA00022840"/>
    </source>
</evidence>
<evidence type="ECO:0000313" key="6">
    <source>
        <dbReference type="Proteomes" id="UP000013051"/>
    </source>
</evidence>
<organism evidence="5 6">
    <name type="scientific">[Clostridium] innocuum 2959</name>
    <dbReference type="NCBI Taxonomy" id="999413"/>
    <lineage>
        <taxon>Bacteria</taxon>
        <taxon>Bacillati</taxon>
        <taxon>Bacillota</taxon>
        <taxon>Clostridia</taxon>
        <taxon>Eubacteriales</taxon>
        <taxon>Clostridiaceae</taxon>
        <taxon>Clostridium</taxon>
    </lineage>
</organism>
<dbReference type="Gene3D" id="3.40.1440.60">
    <property type="entry name" value="PriA, 3(prime) DNA-binding domain"/>
    <property type="match status" value="1"/>
</dbReference>